<keyword evidence="2" id="KW-1133">Transmembrane helix</keyword>
<dbReference type="EMBL" id="JAGMVJ010000030">
    <property type="protein sequence ID" value="KAH7069286.1"/>
    <property type="molecule type" value="Genomic_DNA"/>
</dbReference>
<evidence type="ECO:0000256" key="2">
    <source>
        <dbReference type="SAM" id="Phobius"/>
    </source>
</evidence>
<comment type="caution">
    <text evidence="3">The sequence shown here is derived from an EMBL/GenBank/DDBJ whole genome shotgun (WGS) entry which is preliminary data.</text>
</comment>
<proteinExistence type="predicted"/>
<name>A0A8K0VRK1_9PLEO</name>
<feature type="region of interest" description="Disordered" evidence="1">
    <location>
        <begin position="69"/>
        <end position="103"/>
    </location>
</feature>
<keyword evidence="4" id="KW-1185">Reference proteome</keyword>
<feature type="transmembrane region" description="Helical" evidence="2">
    <location>
        <begin position="6"/>
        <end position="26"/>
    </location>
</feature>
<keyword evidence="2" id="KW-0472">Membrane</keyword>
<organism evidence="3 4">
    <name type="scientific">Paraphoma chrysanthemicola</name>
    <dbReference type="NCBI Taxonomy" id="798071"/>
    <lineage>
        <taxon>Eukaryota</taxon>
        <taxon>Fungi</taxon>
        <taxon>Dikarya</taxon>
        <taxon>Ascomycota</taxon>
        <taxon>Pezizomycotina</taxon>
        <taxon>Dothideomycetes</taxon>
        <taxon>Pleosporomycetidae</taxon>
        <taxon>Pleosporales</taxon>
        <taxon>Pleosporineae</taxon>
        <taxon>Phaeosphaeriaceae</taxon>
        <taxon>Paraphoma</taxon>
    </lineage>
</organism>
<dbReference type="Proteomes" id="UP000813461">
    <property type="component" value="Unassembled WGS sequence"/>
</dbReference>
<protein>
    <submittedName>
        <fullName evidence="3">Uncharacterized protein</fullName>
    </submittedName>
</protein>
<evidence type="ECO:0000313" key="4">
    <source>
        <dbReference type="Proteomes" id="UP000813461"/>
    </source>
</evidence>
<keyword evidence="2" id="KW-0812">Transmembrane</keyword>
<sequence length="103" mass="11037">MALAQIFTVFAGILALAGAYLYFFGLDPETKRALERKALKTMGENKMSYIAKDQINKIPASDQEDVKQLKKSLGNAAGGATNNPLGEQAGEAADRLTSPFTGR</sequence>
<dbReference type="AlphaFoldDB" id="A0A8K0VRK1"/>
<reference evidence="3" key="1">
    <citation type="journal article" date="2021" name="Nat. Commun.">
        <title>Genetic determinants of endophytism in the Arabidopsis root mycobiome.</title>
        <authorList>
            <person name="Mesny F."/>
            <person name="Miyauchi S."/>
            <person name="Thiergart T."/>
            <person name="Pickel B."/>
            <person name="Atanasova L."/>
            <person name="Karlsson M."/>
            <person name="Huettel B."/>
            <person name="Barry K.W."/>
            <person name="Haridas S."/>
            <person name="Chen C."/>
            <person name="Bauer D."/>
            <person name="Andreopoulos W."/>
            <person name="Pangilinan J."/>
            <person name="LaButti K."/>
            <person name="Riley R."/>
            <person name="Lipzen A."/>
            <person name="Clum A."/>
            <person name="Drula E."/>
            <person name="Henrissat B."/>
            <person name="Kohler A."/>
            <person name="Grigoriev I.V."/>
            <person name="Martin F.M."/>
            <person name="Hacquard S."/>
        </authorList>
    </citation>
    <scope>NUCLEOTIDE SEQUENCE</scope>
    <source>
        <strain evidence="3">MPI-SDFR-AT-0120</strain>
    </source>
</reference>
<gene>
    <name evidence="3" type="ORF">FB567DRAFT_456761</name>
</gene>
<evidence type="ECO:0000256" key="1">
    <source>
        <dbReference type="SAM" id="MobiDB-lite"/>
    </source>
</evidence>
<accession>A0A8K0VRK1</accession>
<evidence type="ECO:0000313" key="3">
    <source>
        <dbReference type="EMBL" id="KAH7069286.1"/>
    </source>
</evidence>
<dbReference type="OrthoDB" id="3001700at2759"/>